<feature type="region of interest" description="Disordered" evidence="9">
    <location>
        <begin position="432"/>
        <end position="477"/>
    </location>
</feature>
<evidence type="ECO:0000256" key="7">
    <source>
        <dbReference type="ARBA" id="ARBA00023286"/>
    </source>
</evidence>
<dbReference type="PROSITE" id="PS50042">
    <property type="entry name" value="CNMP_BINDING_3"/>
    <property type="match status" value="1"/>
</dbReference>
<dbReference type="PANTHER" id="PTHR45638">
    <property type="entry name" value="CYCLIC NUCLEOTIDE-GATED CATION CHANNEL SUBUNIT A"/>
    <property type="match status" value="1"/>
</dbReference>
<evidence type="ECO:0000256" key="2">
    <source>
        <dbReference type="ARBA" id="ARBA00022448"/>
    </source>
</evidence>
<evidence type="ECO:0000256" key="8">
    <source>
        <dbReference type="ARBA" id="ARBA00023303"/>
    </source>
</evidence>
<keyword evidence="2" id="KW-0813">Transport</keyword>
<evidence type="ECO:0000256" key="6">
    <source>
        <dbReference type="ARBA" id="ARBA00023136"/>
    </source>
</evidence>
<feature type="transmembrane region" description="Helical" evidence="10">
    <location>
        <begin position="213"/>
        <end position="240"/>
    </location>
</feature>
<dbReference type="SUPFAM" id="SSF51206">
    <property type="entry name" value="cAMP-binding domain-like"/>
    <property type="match status" value="1"/>
</dbReference>
<feature type="transmembrane region" description="Helical" evidence="10">
    <location>
        <begin position="43"/>
        <end position="63"/>
    </location>
</feature>
<dbReference type="SMART" id="SM00100">
    <property type="entry name" value="cNMP"/>
    <property type="match status" value="1"/>
</dbReference>
<dbReference type="GO" id="GO:0016020">
    <property type="term" value="C:membrane"/>
    <property type="evidence" value="ECO:0007669"/>
    <property type="project" value="UniProtKB-SubCell"/>
</dbReference>
<accession>A0AAD0UPQ2</accession>
<dbReference type="InterPro" id="IPR050866">
    <property type="entry name" value="CNG_cation_channel"/>
</dbReference>
<protein>
    <submittedName>
        <fullName evidence="12">Cyclic nucleotide-binding protein</fullName>
    </submittedName>
</protein>
<dbReference type="Gene3D" id="1.10.287.70">
    <property type="match status" value="1"/>
</dbReference>
<dbReference type="PROSITE" id="PS00889">
    <property type="entry name" value="CNMP_BINDING_2"/>
    <property type="match status" value="1"/>
</dbReference>
<proteinExistence type="predicted"/>
<dbReference type="CDD" id="cd00038">
    <property type="entry name" value="CAP_ED"/>
    <property type="match status" value="1"/>
</dbReference>
<dbReference type="GO" id="GO:0044877">
    <property type="term" value="F:protein-containing complex binding"/>
    <property type="evidence" value="ECO:0007669"/>
    <property type="project" value="TreeGrafter"/>
</dbReference>
<dbReference type="SUPFAM" id="SSF81324">
    <property type="entry name" value="Voltage-gated potassium channels"/>
    <property type="match status" value="1"/>
</dbReference>
<dbReference type="Gene3D" id="2.60.120.10">
    <property type="entry name" value="Jelly Rolls"/>
    <property type="match status" value="1"/>
</dbReference>
<evidence type="ECO:0000313" key="13">
    <source>
        <dbReference type="Proteomes" id="UP000276407"/>
    </source>
</evidence>
<dbReference type="Pfam" id="PF00027">
    <property type="entry name" value="cNMP_binding"/>
    <property type="match status" value="1"/>
</dbReference>
<dbReference type="InterPro" id="IPR000595">
    <property type="entry name" value="cNMP-bd_dom"/>
</dbReference>
<evidence type="ECO:0000256" key="9">
    <source>
        <dbReference type="SAM" id="MobiDB-lite"/>
    </source>
</evidence>
<dbReference type="InterPro" id="IPR003938">
    <property type="entry name" value="K_chnl_volt-dep_EAG/ELK/ERG"/>
</dbReference>
<keyword evidence="8" id="KW-0407">Ion channel</keyword>
<comment type="subcellular location">
    <subcellularLocation>
        <location evidence="1">Membrane</location>
        <topology evidence="1">Multi-pass membrane protein</topology>
    </subcellularLocation>
</comment>
<dbReference type="InterPro" id="IPR005821">
    <property type="entry name" value="Ion_trans_dom"/>
</dbReference>
<evidence type="ECO:0000256" key="10">
    <source>
        <dbReference type="SAM" id="Phobius"/>
    </source>
</evidence>
<evidence type="ECO:0000256" key="1">
    <source>
        <dbReference type="ARBA" id="ARBA00004141"/>
    </source>
</evidence>
<dbReference type="Proteomes" id="UP000276407">
    <property type="component" value="Chromosome 1"/>
</dbReference>
<dbReference type="EMBL" id="CP033614">
    <property type="protein sequence ID" value="AYV55334.1"/>
    <property type="molecule type" value="Genomic_DNA"/>
</dbReference>
<dbReference type="KEGG" id="lkm:EFP84_07295"/>
<name>A0AAD0UPQ2_9LEPT</name>
<feature type="transmembrane region" description="Helical" evidence="10">
    <location>
        <begin position="147"/>
        <end position="172"/>
    </location>
</feature>
<dbReference type="Gene3D" id="1.10.287.630">
    <property type="entry name" value="Helix hairpin bin"/>
    <property type="match status" value="1"/>
</dbReference>
<evidence type="ECO:0000259" key="11">
    <source>
        <dbReference type="PROSITE" id="PS50042"/>
    </source>
</evidence>
<evidence type="ECO:0000313" key="12">
    <source>
        <dbReference type="EMBL" id="AYV55334.1"/>
    </source>
</evidence>
<feature type="domain" description="Cyclic nucleotide-binding" evidence="11">
    <location>
        <begin position="316"/>
        <end position="432"/>
    </location>
</feature>
<dbReference type="PANTHER" id="PTHR45638:SF11">
    <property type="entry name" value="CYCLIC NUCLEOTIDE-GATED CATION CHANNEL SUBUNIT A"/>
    <property type="match status" value="1"/>
</dbReference>
<feature type="transmembrane region" description="Helical" evidence="10">
    <location>
        <begin position="84"/>
        <end position="103"/>
    </location>
</feature>
<dbReference type="Pfam" id="PF00520">
    <property type="entry name" value="Ion_trans"/>
    <property type="match status" value="1"/>
</dbReference>
<dbReference type="InterPro" id="IPR014710">
    <property type="entry name" value="RmlC-like_jellyroll"/>
</dbReference>
<feature type="compositionally biased region" description="Low complexity" evidence="9">
    <location>
        <begin position="441"/>
        <end position="451"/>
    </location>
</feature>
<keyword evidence="7" id="KW-1071">Ligand-gated ion channel</keyword>
<feature type="transmembrane region" description="Helical" evidence="10">
    <location>
        <begin position="115"/>
        <end position="135"/>
    </location>
</feature>
<sequence length="477" mass="54718">MSLFHSENKIRVVWDIIIFFCILYAAVESPLRLVLNYEQGLALSWIYIAVDLLFFGDILVCLFSPESFRHKLIYIGKEKTIHYLKTWFVFDFIAAFPFEIVAQKILSIELSSHPFLFLVFGLTRIVKVVRVPAILHRLNLAFKPAPGVLRLVLLGFWISVVAHWCAVGWLYMDEIDSSKTGWDEYIRALYWSVMTLATVGYGDVLPVTTNQRIYVILVMMLGAAVYATVIGNIASILGNLDLVRAAQMKRMSQVDSFLRARNLPYLIRRKIRDYYMYIMERGFGENERELLNDLPISLQREVKIHLHRELLEKVPFLKGADPSLVTTLVFALKHHIFLPGDIVFRKGDVGHNLYILSEGIVEILAEDGAVITSLSEGKFFGELALVKEERRSATVRSVGISQMYTLSKEDFLQALNQYPGFQEAMYESLKSWKGKSDSTKSTKNSNSSSKRTNLKNEVRRGSRKLPKRNVREDRKNK</sequence>
<keyword evidence="6 10" id="KW-0472">Membrane</keyword>
<reference evidence="12 13" key="1">
    <citation type="submission" date="2018-11" db="EMBL/GenBank/DDBJ databases">
        <title>Complete genome sequence of Leptospira kmetyi isolate LS 001/16 from soil sample associated with a leptospirosis patient in Kelantan.</title>
        <authorList>
            <person name="Muhammad Yusoff F."/>
            <person name="Muhammad Yusoff S."/>
            <person name="Ahmad M.N."/>
            <person name="Yusof N.Y."/>
            <person name="Aziah I."/>
        </authorList>
    </citation>
    <scope>NUCLEOTIDE SEQUENCE [LARGE SCALE GENOMIC DNA]</scope>
    <source>
        <strain evidence="12 13">LS 001/16</strain>
    </source>
</reference>
<keyword evidence="3 10" id="KW-0812">Transmembrane</keyword>
<evidence type="ECO:0000256" key="3">
    <source>
        <dbReference type="ARBA" id="ARBA00022692"/>
    </source>
</evidence>
<dbReference type="PRINTS" id="PR01463">
    <property type="entry name" value="EAGCHANLFMLY"/>
</dbReference>
<feature type="transmembrane region" description="Helical" evidence="10">
    <location>
        <begin position="12"/>
        <end position="31"/>
    </location>
</feature>
<dbReference type="AlphaFoldDB" id="A0AAD0UPQ2"/>
<gene>
    <name evidence="12" type="ORF">EFP84_07295</name>
</gene>
<keyword evidence="4 10" id="KW-1133">Transmembrane helix</keyword>
<evidence type="ECO:0000256" key="4">
    <source>
        <dbReference type="ARBA" id="ARBA00022989"/>
    </source>
</evidence>
<dbReference type="GO" id="GO:0005249">
    <property type="term" value="F:voltage-gated potassium channel activity"/>
    <property type="evidence" value="ECO:0007669"/>
    <property type="project" value="InterPro"/>
</dbReference>
<evidence type="ECO:0000256" key="5">
    <source>
        <dbReference type="ARBA" id="ARBA00023065"/>
    </source>
</evidence>
<dbReference type="InterPro" id="IPR018488">
    <property type="entry name" value="cNMP-bd_CS"/>
</dbReference>
<dbReference type="InterPro" id="IPR018490">
    <property type="entry name" value="cNMP-bd_dom_sf"/>
</dbReference>
<dbReference type="GO" id="GO:0005221">
    <property type="term" value="F:intracellularly cyclic nucleotide-activated monoatomic cation channel activity"/>
    <property type="evidence" value="ECO:0007669"/>
    <property type="project" value="InterPro"/>
</dbReference>
<keyword evidence="5" id="KW-0406">Ion transport</keyword>
<organism evidence="12 13">
    <name type="scientific">Leptospira kmetyi</name>
    <dbReference type="NCBI Taxonomy" id="408139"/>
    <lineage>
        <taxon>Bacteria</taxon>
        <taxon>Pseudomonadati</taxon>
        <taxon>Spirochaetota</taxon>
        <taxon>Spirochaetia</taxon>
        <taxon>Leptospirales</taxon>
        <taxon>Leptospiraceae</taxon>
        <taxon>Leptospira</taxon>
    </lineage>
</organism>